<dbReference type="Proteomes" id="UP000609064">
    <property type="component" value="Unassembled WGS sequence"/>
</dbReference>
<dbReference type="EMBL" id="BMKK01000004">
    <property type="protein sequence ID" value="GGD57781.1"/>
    <property type="molecule type" value="Genomic_DNA"/>
</dbReference>
<reference evidence="2" key="2">
    <citation type="submission" date="2020-09" db="EMBL/GenBank/DDBJ databases">
        <authorList>
            <person name="Sun Q."/>
            <person name="Zhou Y."/>
        </authorList>
    </citation>
    <scope>NUCLEOTIDE SEQUENCE</scope>
    <source>
        <strain evidence="2">CGMCC 1.15958</strain>
    </source>
</reference>
<dbReference type="RefSeq" id="WP_188766163.1">
    <property type="nucleotide sequence ID" value="NZ_BMKK01000004.1"/>
</dbReference>
<protein>
    <recommendedName>
        <fullName evidence="4">Tetratricopeptide repeat protein</fullName>
    </recommendedName>
</protein>
<keyword evidence="3" id="KW-1185">Reference proteome</keyword>
<accession>A0A916YRQ2</accession>
<dbReference type="AlphaFoldDB" id="A0A916YRQ2"/>
<dbReference type="SUPFAM" id="SSF48452">
    <property type="entry name" value="TPR-like"/>
    <property type="match status" value="1"/>
</dbReference>
<proteinExistence type="predicted"/>
<gene>
    <name evidence="2" type="ORF">GCM10011514_22340</name>
</gene>
<sequence>MANEFLDIDNYFQGKLSAKEKEAFENNLANDPSLAEDVAFYAQTKFVQRDQILKERHVEWTTQSGSKAVGVNFKLISVGIAAIFLVIIGVWFFTGSDIQQRTNAYIKNDLDQLTRTMGATDDSLKLGKDLYNQKKYTEAKIVFDKLINKSPEAIEFAGLSAFKMNDYDGAIKYFEKIEQNTELINNKGKFYLALVKIRQGKTEEGERLLNEVIDQNLGGKTDAEKILE</sequence>
<keyword evidence="1" id="KW-0812">Transmembrane</keyword>
<dbReference type="Pfam" id="PF13174">
    <property type="entry name" value="TPR_6"/>
    <property type="match status" value="2"/>
</dbReference>
<keyword evidence="1" id="KW-0472">Membrane</keyword>
<evidence type="ECO:0000313" key="3">
    <source>
        <dbReference type="Proteomes" id="UP000609064"/>
    </source>
</evidence>
<reference evidence="2" key="1">
    <citation type="journal article" date="2014" name="Int. J. Syst. Evol. Microbiol.">
        <title>Complete genome sequence of Corynebacterium casei LMG S-19264T (=DSM 44701T), isolated from a smear-ripened cheese.</title>
        <authorList>
            <consortium name="US DOE Joint Genome Institute (JGI-PGF)"/>
            <person name="Walter F."/>
            <person name="Albersmeier A."/>
            <person name="Kalinowski J."/>
            <person name="Ruckert C."/>
        </authorList>
    </citation>
    <scope>NUCLEOTIDE SEQUENCE</scope>
    <source>
        <strain evidence="2">CGMCC 1.15958</strain>
    </source>
</reference>
<evidence type="ECO:0000313" key="2">
    <source>
        <dbReference type="EMBL" id="GGD57781.1"/>
    </source>
</evidence>
<evidence type="ECO:0000256" key="1">
    <source>
        <dbReference type="SAM" id="Phobius"/>
    </source>
</evidence>
<feature type="transmembrane region" description="Helical" evidence="1">
    <location>
        <begin position="73"/>
        <end position="93"/>
    </location>
</feature>
<dbReference type="InterPro" id="IPR011990">
    <property type="entry name" value="TPR-like_helical_dom_sf"/>
</dbReference>
<organism evidence="2 3">
    <name type="scientific">Emticicia aquatilis</name>
    <dbReference type="NCBI Taxonomy" id="1537369"/>
    <lineage>
        <taxon>Bacteria</taxon>
        <taxon>Pseudomonadati</taxon>
        <taxon>Bacteroidota</taxon>
        <taxon>Cytophagia</taxon>
        <taxon>Cytophagales</taxon>
        <taxon>Leadbetterellaceae</taxon>
        <taxon>Emticicia</taxon>
    </lineage>
</organism>
<dbReference type="InterPro" id="IPR019734">
    <property type="entry name" value="TPR_rpt"/>
</dbReference>
<comment type="caution">
    <text evidence="2">The sequence shown here is derived from an EMBL/GenBank/DDBJ whole genome shotgun (WGS) entry which is preliminary data.</text>
</comment>
<dbReference type="Gene3D" id="1.25.40.10">
    <property type="entry name" value="Tetratricopeptide repeat domain"/>
    <property type="match status" value="1"/>
</dbReference>
<name>A0A916YRQ2_9BACT</name>
<keyword evidence="1" id="KW-1133">Transmembrane helix</keyword>
<evidence type="ECO:0008006" key="4">
    <source>
        <dbReference type="Google" id="ProtNLM"/>
    </source>
</evidence>